<organism evidence="2 3">
    <name type="scientific">Venustampulla echinocandica</name>
    <dbReference type="NCBI Taxonomy" id="2656787"/>
    <lineage>
        <taxon>Eukaryota</taxon>
        <taxon>Fungi</taxon>
        <taxon>Dikarya</taxon>
        <taxon>Ascomycota</taxon>
        <taxon>Pezizomycotina</taxon>
        <taxon>Leotiomycetes</taxon>
        <taxon>Helotiales</taxon>
        <taxon>Pleuroascaceae</taxon>
        <taxon>Venustampulla</taxon>
    </lineage>
</organism>
<evidence type="ECO:0000313" key="2">
    <source>
        <dbReference type="EMBL" id="RDL40928.1"/>
    </source>
</evidence>
<keyword evidence="1" id="KW-0812">Transmembrane</keyword>
<protein>
    <submittedName>
        <fullName evidence="2">Uncharacterized protein</fullName>
    </submittedName>
</protein>
<dbReference type="OrthoDB" id="3541685at2759"/>
<accession>A0A370TZL2</accession>
<dbReference type="AlphaFoldDB" id="A0A370TZL2"/>
<feature type="transmembrane region" description="Helical" evidence="1">
    <location>
        <begin position="39"/>
        <end position="63"/>
    </location>
</feature>
<gene>
    <name evidence="2" type="ORF">BP5553_00907</name>
</gene>
<sequence length="256" mass="28497">MAISKPATAILILHALHNLLTAIFLASYNRSRLKILSSLTLVIVHFIIHARVTTPIFLVTLLINHCCLPRSSRITFRRHLVTAIFIAPLLAQITGHSLGLIGNPYKLKVVAAAACYDQLDAADATVLTKGLFCEVKYGISRGEAERRAGTLKTGLGYVELLAINCLSMWDIDHFEGGVRGVCWMGMEREDVGEGEGRNTLKHNLRRRFEECYGKFGIEVLWKWKGDGAEIMLKLPKIEGTKYTGEFIPIDGDYLVI</sequence>
<evidence type="ECO:0000313" key="3">
    <source>
        <dbReference type="Proteomes" id="UP000254866"/>
    </source>
</evidence>
<name>A0A370TZL2_9HELO</name>
<comment type="caution">
    <text evidence="2">The sequence shown here is derived from an EMBL/GenBank/DDBJ whole genome shotgun (WGS) entry which is preliminary data.</text>
</comment>
<keyword evidence="1" id="KW-0472">Membrane</keyword>
<evidence type="ECO:0000256" key="1">
    <source>
        <dbReference type="SAM" id="Phobius"/>
    </source>
</evidence>
<dbReference type="RefSeq" id="XP_031873584.1">
    <property type="nucleotide sequence ID" value="XM_032009530.1"/>
</dbReference>
<keyword evidence="1" id="KW-1133">Transmembrane helix</keyword>
<feature type="transmembrane region" description="Helical" evidence="1">
    <location>
        <begin position="6"/>
        <end position="27"/>
    </location>
</feature>
<dbReference type="Proteomes" id="UP000254866">
    <property type="component" value="Unassembled WGS sequence"/>
</dbReference>
<keyword evidence="3" id="KW-1185">Reference proteome</keyword>
<reference evidence="2 3" key="1">
    <citation type="journal article" date="2018" name="IMA Fungus">
        <title>IMA Genome-F 9: Draft genome sequence of Annulohypoxylon stygium, Aspergillus mulundensis, Berkeleyomyces basicola (syn. Thielaviopsis basicola), Ceratocystis smalleyi, two Cercospora beticola strains, Coleophoma cylindrospora, Fusarium fracticaudum, Phialophora cf. hyalina, and Morchella septimelata.</title>
        <authorList>
            <person name="Wingfield B.D."/>
            <person name="Bills G.F."/>
            <person name="Dong Y."/>
            <person name="Huang W."/>
            <person name="Nel W.J."/>
            <person name="Swalarsk-Parry B.S."/>
            <person name="Vaghefi N."/>
            <person name="Wilken P.M."/>
            <person name="An Z."/>
            <person name="de Beer Z.W."/>
            <person name="De Vos L."/>
            <person name="Chen L."/>
            <person name="Duong T.A."/>
            <person name="Gao Y."/>
            <person name="Hammerbacher A."/>
            <person name="Kikkert J.R."/>
            <person name="Li Y."/>
            <person name="Li H."/>
            <person name="Li K."/>
            <person name="Li Q."/>
            <person name="Liu X."/>
            <person name="Ma X."/>
            <person name="Naidoo K."/>
            <person name="Pethybridge S.J."/>
            <person name="Sun J."/>
            <person name="Steenkamp E.T."/>
            <person name="van der Nest M.A."/>
            <person name="van Wyk S."/>
            <person name="Wingfield M.J."/>
            <person name="Xiong C."/>
            <person name="Yue Q."/>
            <person name="Zhang X."/>
        </authorList>
    </citation>
    <scope>NUCLEOTIDE SEQUENCE [LARGE SCALE GENOMIC DNA]</scope>
    <source>
        <strain evidence="2 3">BP 5553</strain>
    </source>
</reference>
<dbReference type="GeneID" id="43593756"/>
<proteinExistence type="predicted"/>
<dbReference type="EMBL" id="NPIC01000001">
    <property type="protein sequence ID" value="RDL40928.1"/>
    <property type="molecule type" value="Genomic_DNA"/>
</dbReference>